<organism evidence="2 3">
    <name type="scientific">Achaetomium macrosporum</name>
    <dbReference type="NCBI Taxonomy" id="79813"/>
    <lineage>
        <taxon>Eukaryota</taxon>
        <taxon>Fungi</taxon>
        <taxon>Dikarya</taxon>
        <taxon>Ascomycota</taxon>
        <taxon>Pezizomycotina</taxon>
        <taxon>Sordariomycetes</taxon>
        <taxon>Sordariomycetidae</taxon>
        <taxon>Sordariales</taxon>
        <taxon>Chaetomiaceae</taxon>
        <taxon>Achaetomium</taxon>
    </lineage>
</organism>
<feature type="region of interest" description="Disordered" evidence="1">
    <location>
        <begin position="1"/>
        <end position="21"/>
    </location>
</feature>
<dbReference type="Proteomes" id="UP001303760">
    <property type="component" value="Unassembled WGS sequence"/>
</dbReference>
<evidence type="ECO:0000313" key="3">
    <source>
        <dbReference type="Proteomes" id="UP001303760"/>
    </source>
</evidence>
<proteinExistence type="predicted"/>
<reference evidence="2" key="1">
    <citation type="journal article" date="2023" name="Mol. Phylogenet. Evol.">
        <title>Genome-scale phylogeny and comparative genomics of the fungal order Sordariales.</title>
        <authorList>
            <person name="Hensen N."/>
            <person name="Bonometti L."/>
            <person name="Westerberg I."/>
            <person name="Brannstrom I.O."/>
            <person name="Guillou S."/>
            <person name="Cros-Aarteil S."/>
            <person name="Calhoun S."/>
            <person name="Haridas S."/>
            <person name="Kuo A."/>
            <person name="Mondo S."/>
            <person name="Pangilinan J."/>
            <person name="Riley R."/>
            <person name="LaButti K."/>
            <person name="Andreopoulos B."/>
            <person name="Lipzen A."/>
            <person name="Chen C."/>
            <person name="Yan M."/>
            <person name="Daum C."/>
            <person name="Ng V."/>
            <person name="Clum A."/>
            <person name="Steindorff A."/>
            <person name="Ohm R.A."/>
            <person name="Martin F."/>
            <person name="Silar P."/>
            <person name="Natvig D.O."/>
            <person name="Lalanne C."/>
            <person name="Gautier V."/>
            <person name="Ament-Velasquez S.L."/>
            <person name="Kruys A."/>
            <person name="Hutchinson M.I."/>
            <person name="Powell A.J."/>
            <person name="Barry K."/>
            <person name="Miller A.N."/>
            <person name="Grigoriev I.V."/>
            <person name="Debuchy R."/>
            <person name="Gladieux P."/>
            <person name="Hiltunen Thoren M."/>
            <person name="Johannesson H."/>
        </authorList>
    </citation>
    <scope>NUCLEOTIDE SEQUENCE</scope>
    <source>
        <strain evidence="2">CBS 532.94</strain>
    </source>
</reference>
<feature type="region of interest" description="Disordered" evidence="1">
    <location>
        <begin position="446"/>
        <end position="947"/>
    </location>
</feature>
<feature type="compositionally biased region" description="Basic and acidic residues" evidence="1">
    <location>
        <begin position="1054"/>
        <end position="1077"/>
    </location>
</feature>
<feature type="compositionally biased region" description="Polar residues" evidence="1">
    <location>
        <begin position="1209"/>
        <end position="1230"/>
    </location>
</feature>
<feature type="compositionally biased region" description="Polar residues" evidence="1">
    <location>
        <begin position="633"/>
        <end position="643"/>
    </location>
</feature>
<evidence type="ECO:0000313" key="2">
    <source>
        <dbReference type="EMBL" id="KAK4239320.1"/>
    </source>
</evidence>
<feature type="compositionally biased region" description="Polar residues" evidence="1">
    <location>
        <begin position="358"/>
        <end position="374"/>
    </location>
</feature>
<feature type="compositionally biased region" description="Polar residues" evidence="1">
    <location>
        <begin position="242"/>
        <end position="259"/>
    </location>
</feature>
<feature type="compositionally biased region" description="Basic and acidic residues" evidence="1">
    <location>
        <begin position="382"/>
        <end position="398"/>
    </location>
</feature>
<accession>A0AAN7CCM6</accession>
<feature type="region of interest" description="Disordered" evidence="1">
    <location>
        <begin position="232"/>
        <end position="294"/>
    </location>
</feature>
<feature type="compositionally biased region" description="Basic and acidic residues" evidence="1">
    <location>
        <begin position="1340"/>
        <end position="1351"/>
    </location>
</feature>
<name>A0AAN7CCM6_9PEZI</name>
<protein>
    <submittedName>
        <fullName evidence="2">Uncharacterized protein</fullName>
    </submittedName>
</protein>
<evidence type="ECO:0000256" key="1">
    <source>
        <dbReference type="SAM" id="MobiDB-lite"/>
    </source>
</evidence>
<feature type="region of interest" description="Disordered" evidence="1">
    <location>
        <begin position="319"/>
        <end position="429"/>
    </location>
</feature>
<dbReference type="EMBL" id="MU860066">
    <property type="protein sequence ID" value="KAK4239320.1"/>
    <property type="molecule type" value="Genomic_DNA"/>
</dbReference>
<feature type="compositionally biased region" description="Low complexity" evidence="1">
    <location>
        <begin position="595"/>
        <end position="609"/>
    </location>
</feature>
<gene>
    <name evidence="2" type="ORF">C8A03DRAFT_32576</name>
</gene>
<feature type="compositionally biased region" description="Polar residues" evidence="1">
    <location>
        <begin position="1165"/>
        <end position="1176"/>
    </location>
</feature>
<sequence length="1656" mass="176498">MFGSRRHRAPNPPLTAATADPNAATAAAAVFKRHESNASLSAAAAAAALRARPTTPTRVADVQTKRTVRRSASVASTRTASEQTRDQSGLQRRGSSGSMTERTFRTPSPHRPGSSGSGHRRSLSYNLKDDMPPVPALPKNMDTIQIRKANSLSMGSSPVRLASQKLASGAAPSWFGAAKIGDLGSVRRTDPAMASPPSSPLQLVAHEEDAAEGARPGSQASSINFSYPARTRRGSANLPQIPGTSSTTQISARTSQSQPVVDDQPAGQASRVKQQPRGQAAAPSGRSQNTSNQELVYDPNSRRMVRQADLLPTQQAVLTASQQRTGSTKKKQRPQRAGSHLAAGTMGRNKSEPFYATPSATRPSRALSQAQPERQVQPAHTIEARPVHGARENVEEPAVKAIISSPRTEAKRVEQQHSQNPMETARTAAPAVPVAIQPAADAARFAVRRQPSVVREEPEAEDAEDERKGQHVISDALDAVPGRRRVHAGLVGETDPPAPPSQEATMPSKHSPGSPAKVRADLRLNTSLVDVSEDGESKPGAVARVVSRERPQSNSPARQAHFGPVQDNLTVKHSPPPRSVSPRKSALKQISPTRGASPSGDSSEASGSANQDPPVARKRSVRVSFEDGGTETVGDSASTTRNDSPVAANPRHANRHSWLTSLGRRPRDLPPLDDDGLMKPRPTLPSFGSVRNRKPQDSSPDQSERPLVRPKAEIRYSSSLLPSPPLGFSDDHAIGPILANGDAETQQRPKHAEETSRHGEPLPPVVTSVEGTGYISDSSDASSLISSEFEHLEASLRTTAPGPKPHSTTELHAVASKAPVSRSAVSANRETLSPRTNKQQDQEQEQDLPSEQEIPTISVSRPTPVGEEDKSPLEAVVNVPGGFPGDDSDHSPTSAREGDSHVPNVAKPADATSTDTQLAQPVVQAAQPTTAEDSSDSESSIYSDAYEDLSEISGDGFQSLNAVVESPLRPDARIAVQTEHPRKQVSSPPEPSEEGPKLQTEISSATTVVGLPDVETPEDEWEKIKAYWKSLTAEKRAQLEREAREEAGIEADLEEAKSEAVPKKQKSIERKKSERKALAAHITQHVAQQSPAQLETETSANPERSYMIKPGERWTGDDSEIPPMRKTMRREPEQRPTVNPAQRSRLRKSMRASGPGASAHEPQMAISQAASKRTVSSPPPAITPTTGGQLRLVTQVESDFQPSLERRGSTGSVSSFKRSRSARAQGSGFRQSMRPMSPPSTQGERRSSKTFSLRALSPTAGSGHAEPAVASVSVNNQMRTTLRGSSAGRKSPTGIRMPFGLSYGGGKKSSSKSTGSRFSSRFADSSDEEGGGGVSSGFRSRFEDSSDDEHVMPTPVPLQNTATATSATSAGHTLRKESSRASTALPEELEESEESQDLRAVPTTAAAAATATTLRRARSGRGQLRPNSQIAPAPPPETSDKIHDNGARTSRRSSIMSVLRHRKKDTASAKVGRPAIMESAARRDTRLERSVVELERIRSQRAAGNGGEEGEGEGDETPVPAAKSPRLQKRGIKRVSGVATMPPDMGTAHTHTGTGGAGEGNTTTNGLSMDVAQQEAEGDFFPPMQHRRSSTSGNLGTRTLGGGSIPLHLQPQRRMSSFGMEVASVDGSVTGSMAGASSTTRKKRFGALRRIFGRND</sequence>
<comment type="caution">
    <text evidence="2">The sequence shown here is derived from an EMBL/GenBank/DDBJ whole genome shotgun (WGS) entry which is preliminary data.</text>
</comment>
<feature type="region of interest" description="Disordered" evidence="1">
    <location>
        <begin position="1497"/>
        <end position="1566"/>
    </location>
</feature>
<feature type="compositionally biased region" description="Low complexity" evidence="1">
    <location>
        <begin position="1403"/>
        <end position="1413"/>
    </location>
</feature>
<feature type="compositionally biased region" description="Basic and acidic residues" evidence="1">
    <location>
        <begin position="702"/>
        <end position="714"/>
    </location>
</feature>
<feature type="region of interest" description="Disordered" evidence="1">
    <location>
        <begin position="971"/>
        <end position="1016"/>
    </location>
</feature>
<feature type="compositionally biased region" description="Low complexity" evidence="1">
    <location>
        <begin position="1361"/>
        <end position="1370"/>
    </location>
</feature>
<feature type="compositionally biased region" description="Polar residues" evidence="1">
    <location>
        <begin position="1085"/>
        <end position="1102"/>
    </location>
</feature>
<feature type="compositionally biased region" description="Polar residues" evidence="1">
    <location>
        <begin position="851"/>
        <end position="861"/>
    </location>
</feature>
<feature type="region of interest" description="Disordered" evidence="1">
    <location>
        <begin position="1053"/>
        <end position="1482"/>
    </location>
</feature>
<feature type="compositionally biased region" description="Basic and acidic residues" evidence="1">
    <location>
        <begin position="745"/>
        <end position="760"/>
    </location>
</feature>
<reference evidence="2" key="2">
    <citation type="submission" date="2023-05" db="EMBL/GenBank/DDBJ databases">
        <authorList>
            <consortium name="Lawrence Berkeley National Laboratory"/>
            <person name="Steindorff A."/>
            <person name="Hensen N."/>
            <person name="Bonometti L."/>
            <person name="Westerberg I."/>
            <person name="Brannstrom I.O."/>
            <person name="Guillou S."/>
            <person name="Cros-Aarteil S."/>
            <person name="Calhoun S."/>
            <person name="Haridas S."/>
            <person name="Kuo A."/>
            <person name="Mondo S."/>
            <person name="Pangilinan J."/>
            <person name="Riley R."/>
            <person name="Labutti K."/>
            <person name="Andreopoulos B."/>
            <person name="Lipzen A."/>
            <person name="Chen C."/>
            <person name="Yanf M."/>
            <person name="Daum C."/>
            <person name="Ng V."/>
            <person name="Clum A."/>
            <person name="Ohm R."/>
            <person name="Martin F."/>
            <person name="Silar P."/>
            <person name="Natvig D."/>
            <person name="Lalanne C."/>
            <person name="Gautier V."/>
            <person name="Ament-Velasquez S.L."/>
            <person name="Kruys A."/>
            <person name="Hutchinson M.I."/>
            <person name="Powell A.J."/>
            <person name="Barry K."/>
            <person name="Miller A.N."/>
            <person name="Grigoriev I.V."/>
            <person name="Debuchy R."/>
            <person name="Gladieux P."/>
            <person name="Thoren M.H."/>
            <person name="Johannesson H."/>
        </authorList>
    </citation>
    <scope>NUCLEOTIDE SEQUENCE</scope>
    <source>
        <strain evidence="2">CBS 532.94</strain>
    </source>
</reference>
<feature type="region of interest" description="Disordered" evidence="1">
    <location>
        <begin position="46"/>
        <end position="134"/>
    </location>
</feature>
<feature type="compositionally biased region" description="Polar residues" evidence="1">
    <location>
        <begin position="823"/>
        <end position="839"/>
    </location>
</feature>
<feature type="compositionally biased region" description="Polar residues" evidence="1">
    <location>
        <begin position="1272"/>
        <end position="1284"/>
    </location>
</feature>
<keyword evidence="3" id="KW-1185">Reference proteome</keyword>
<feature type="compositionally biased region" description="Low complexity" evidence="1">
    <location>
        <begin position="1311"/>
        <end position="1323"/>
    </location>
</feature>
<feature type="compositionally biased region" description="Polar residues" evidence="1">
    <location>
        <begin position="285"/>
        <end position="294"/>
    </location>
</feature>
<feature type="compositionally biased region" description="Low complexity" evidence="1">
    <location>
        <begin position="916"/>
        <end position="944"/>
    </location>
</feature>
<feature type="compositionally biased region" description="Low complexity" evidence="1">
    <location>
        <begin position="775"/>
        <end position="787"/>
    </location>
</feature>
<feature type="compositionally biased region" description="Low complexity" evidence="1">
    <location>
        <begin position="70"/>
        <end position="98"/>
    </location>
</feature>